<dbReference type="GO" id="GO:0003941">
    <property type="term" value="F:L-serine ammonia-lyase activity"/>
    <property type="evidence" value="ECO:0007669"/>
    <property type="project" value="TreeGrafter"/>
</dbReference>
<evidence type="ECO:0000313" key="5">
    <source>
        <dbReference type="EMBL" id="AXK31726.1"/>
    </source>
</evidence>
<keyword evidence="6" id="KW-1185">Reference proteome</keyword>
<dbReference type="KEGG" id="sarm:DVA86_02745"/>
<dbReference type="Proteomes" id="UP000254425">
    <property type="component" value="Chromosome"/>
</dbReference>
<dbReference type="GO" id="GO:0006565">
    <property type="term" value="P:L-serine catabolic process"/>
    <property type="evidence" value="ECO:0007669"/>
    <property type="project" value="TreeGrafter"/>
</dbReference>
<evidence type="ECO:0000313" key="6">
    <source>
        <dbReference type="Proteomes" id="UP000254425"/>
    </source>
</evidence>
<keyword evidence="3" id="KW-0456">Lyase</keyword>
<feature type="domain" description="Tryptophan synthase beta chain-like PALP" evidence="4">
    <location>
        <begin position="27"/>
        <end position="313"/>
    </location>
</feature>
<dbReference type="PANTHER" id="PTHR48078:SF17">
    <property type="entry name" value="THREONINE DEHYDRATASE"/>
    <property type="match status" value="1"/>
</dbReference>
<name>A0A345XJB0_9ACTN</name>
<dbReference type="AlphaFoldDB" id="A0A345XJB0"/>
<evidence type="ECO:0000259" key="4">
    <source>
        <dbReference type="Pfam" id="PF00291"/>
    </source>
</evidence>
<evidence type="ECO:0000256" key="2">
    <source>
        <dbReference type="ARBA" id="ARBA00022898"/>
    </source>
</evidence>
<comment type="cofactor">
    <cofactor evidence="1">
        <name>pyridoxal 5'-phosphate</name>
        <dbReference type="ChEBI" id="CHEBI:597326"/>
    </cofactor>
</comment>
<evidence type="ECO:0000256" key="1">
    <source>
        <dbReference type="ARBA" id="ARBA00001933"/>
    </source>
</evidence>
<dbReference type="GO" id="GO:0006567">
    <property type="term" value="P:L-threonine catabolic process"/>
    <property type="evidence" value="ECO:0007669"/>
    <property type="project" value="TreeGrafter"/>
</dbReference>
<keyword evidence="2" id="KW-0663">Pyridoxal phosphate</keyword>
<dbReference type="GO" id="GO:0009097">
    <property type="term" value="P:isoleucine biosynthetic process"/>
    <property type="evidence" value="ECO:0007669"/>
    <property type="project" value="TreeGrafter"/>
</dbReference>
<dbReference type="GO" id="GO:0004794">
    <property type="term" value="F:threonine deaminase activity"/>
    <property type="evidence" value="ECO:0007669"/>
    <property type="project" value="TreeGrafter"/>
</dbReference>
<gene>
    <name evidence="5" type="ORF">DVA86_02745</name>
</gene>
<dbReference type="SUPFAM" id="SSF53686">
    <property type="entry name" value="Tryptophan synthase beta subunit-like PLP-dependent enzymes"/>
    <property type="match status" value="1"/>
</dbReference>
<organism evidence="5 6">
    <name type="scientific">Streptomyces armeniacus</name>
    <dbReference type="NCBI Taxonomy" id="83291"/>
    <lineage>
        <taxon>Bacteria</taxon>
        <taxon>Bacillati</taxon>
        <taxon>Actinomycetota</taxon>
        <taxon>Actinomycetes</taxon>
        <taxon>Kitasatosporales</taxon>
        <taxon>Streptomycetaceae</taxon>
        <taxon>Streptomyces</taxon>
    </lineage>
</organism>
<evidence type="ECO:0000256" key="3">
    <source>
        <dbReference type="ARBA" id="ARBA00023239"/>
    </source>
</evidence>
<dbReference type="EMBL" id="CP031320">
    <property type="protein sequence ID" value="AXK31726.1"/>
    <property type="molecule type" value="Genomic_DNA"/>
</dbReference>
<dbReference type="InterPro" id="IPR036052">
    <property type="entry name" value="TrpB-like_PALP_sf"/>
</dbReference>
<protein>
    <submittedName>
        <fullName evidence="5">Pyridoxal-phosphate dependent enzyme</fullName>
    </submittedName>
</protein>
<sequence>MLTPVSDLDSVRLRLDRIRAAAREIDPAFLDTPALPCAPLDRALGCSTTLKVETLNPVRSFKGRGTETVAAAARGEGVSRLVCASAGNLGQALAYSGSRRGLDVTVVVAKTANPLKLRQISAFGADVRLEGEDIEDARLLAREIAETDGVRLVEDSLDLATCEGAATIGLELVRDDPALDVVLVALGGGAMASGVGYAVRALADHAQVIGIQPLGAPAMALSWQRRTLVETDRIDTIADGVAGRCPIPEVLDDLLAVLDDVVLVREDSIKAGMRALYEHAGLVVEPSAALGIAAVLENPERFAGRRVTTILCGSNVGPADFARWVLEPTADA</sequence>
<dbReference type="Gene3D" id="3.40.50.1100">
    <property type="match status" value="2"/>
</dbReference>
<dbReference type="Pfam" id="PF00291">
    <property type="entry name" value="PALP"/>
    <property type="match status" value="1"/>
</dbReference>
<accession>A0A345XJB0</accession>
<reference evidence="5 6" key="1">
    <citation type="submission" date="2018-07" db="EMBL/GenBank/DDBJ databases">
        <title>Draft genome of the type strain Streptomyces armeniacus ATCC 15676.</title>
        <authorList>
            <person name="Labana P."/>
            <person name="Gosse J.T."/>
            <person name="Boddy C.N."/>
        </authorList>
    </citation>
    <scope>NUCLEOTIDE SEQUENCE [LARGE SCALE GENOMIC DNA]</scope>
    <source>
        <strain evidence="5 6">ATCC 15676</strain>
    </source>
</reference>
<dbReference type="InterPro" id="IPR050147">
    <property type="entry name" value="Ser/Thr_Dehydratase"/>
</dbReference>
<dbReference type="InterPro" id="IPR001926">
    <property type="entry name" value="TrpB-like_PALP"/>
</dbReference>
<dbReference type="PANTHER" id="PTHR48078">
    <property type="entry name" value="THREONINE DEHYDRATASE, MITOCHONDRIAL-RELATED"/>
    <property type="match status" value="1"/>
</dbReference>
<proteinExistence type="predicted"/>